<dbReference type="PANTHER" id="PTHR11265">
    <property type="entry name" value="S-ADENOSYL-METHYLTRANSFERASE MRAW"/>
    <property type="match status" value="1"/>
</dbReference>
<dbReference type="EC" id="2.1.1.199" evidence="6"/>
<evidence type="ECO:0000313" key="7">
    <source>
        <dbReference type="EMBL" id="OGK54611.1"/>
    </source>
</evidence>
<dbReference type="Gene3D" id="3.40.50.150">
    <property type="entry name" value="Vaccinia Virus protein VP39"/>
    <property type="match status" value="1"/>
</dbReference>
<evidence type="ECO:0000256" key="2">
    <source>
        <dbReference type="ARBA" id="ARBA00022552"/>
    </source>
</evidence>
<feature type="binding site" evidence="6">
    <location>
        <position position="47"/>
    </location>
    <ligand>
        <name>S-adenosyl-L-methionine</name>
        <dbReference type="ChEBI" id="CHEBI:59789"/>
    </ligand>
</feature>
<evidence type="ECO:0000256" key="4">
    <source>
        <dbReference type="ARBA" id="ARBA00022679"/>
    </source>
</evidence>
<comment type="similarity">
    <text evidence="1 6">Belongs to the methyltransferase superfamily. RsmH family.</text>
</comment>
<dbReference type="HAMAP" id="MF_01007">
    <property type="entry name" value="16SrRNA_methyltr_H"/>
    <property type="match status" value="1"/>
</dbReference>
<sequence>MHTPVLLEQVIDALKIINKDKYIDATYGEGGHSREIIKRGGKVLAIEWDLEQFKVQSSKFQIGDLKLVNGNFKDIERIARENDFFPVDGILFDLGISMNQIRNAGKGFSYLALEEPLDMRINQKLTTTAADIINSSSVHELYEIFSRNSQEIDSGPIAEAISRARHMKKFDKVVDLTDLISGLSLRSKRESVLRRIFQALRMRVNDELTNIEKGIDGALNVLKPSGRLLIISFNQTEDRFVKDIFKKKTELKTQRPIRSRSNNRFEKTALLRVVSKATS</sequence>
<feature type="binding site" evidence="6">
    <location>
        <position position="93"/>
    </location>
    <ligand>
        <name>S-adenosyl-L-methionine</name>
        <dbReference type="ChEBI" id="CHEBI:59789"/>
    </ligand>
</feature>
<feature type="binding site" evidence="6">
    <location>
        <begin position="30"/>
        <end position="32"/>
    </location>
    <ligand>
        <name>S-adenosyl-L-methionine</name>
        <dbReference type="ChEBI" id="CHEBI:59789"/>
    </ligand>
</feature>
<dbReference type="PIRSF" id="PIRSF004486">
    <property type="entry name" value="MraW"/>
    <property type="match status" value="1"/>
</dbReference>
<dbReference type="AlphaFoldDB" id="A0A1F7JG57"/>
<dbReference type="GO" id="GO:0071424">
    <property type="term" value="F:rRNA (cytosine-N4-)-methyltransferase activity"/>
    <property type="evidence" value="ECO:0007669"/>
    <property type="project" value="UniProtKB-UniRule"/>
</dbReference>
<dbReference type="NCBIfam" id="TIGR00006">
    <property type="entry name" value="16S rRNA (cytosine(1402)-N(4))-methyltransferase RsmH"/>
    <property type="match status" value="1"/>
</dbReference>
<dbReference type="SUPFAM" id="SSF53335">
    <property type="entry name" value="S-adenosyl-L-methionine-dependent methyltransferases"/>
    <property type="match status" value="1"/>
</dbReference>
<keyword evidence="4 6" id="KW-0808">Transferase</keyword>
<comment type="function">
    <text evidence="6">Specifically methylates the N4 position of cytidine in position 1402 (C1402) of 16S rRNA.</text>
</comment>
<dbReference type="Pfam" id="PF01795">
    <property type="entry name" value="Methyltransf_5"/>
    <property type="match status" value="1"/>
</dbReference>
<dbReference type="InterPro" id="IPR029063">
    <property type="entry name" value="SAM-dependent_MTases_sf"/>
</dbReference>
<comment type="subcellular location">
    <subcellularLocation>
        <location evidence="6">Cytoplasm</location>
    </subcellularLocation>
</comment>
<dbReference type="SUPFAM" id="SSF81799">
    <property type="entry name" value="Putative methyltransferase TM0872, insert domain"/>
    <property type="match status" value="1"/>
</dbReference>
<dbReference type="InterPro" id="IPR023397">
    <property type="entry name" value="SAM-dep_MeTrfase_MraW_recog"/>
</dbReference>
<keyword evidence="3 6" id="KW-0489">Methyltransferase</keyword>
<evidence type="ECO:0000256" key="6">
    <source>
        <dbReference type="HAMAP-Rule" id="MF_01007"/>
    </source>
</evidence>
<evidence type="ECO:0000313" key="8">
    <source>
        <dbReference type="Proteomes" id="UP000177418"/>
    </source>
</evidence>
<gene>
    <name evidence="6" type="primary">rsmH</name>
    <name evidence="7" type="ORF">A3H78_01865</name>
</gene>
<feature type="binding site" evidence="6">
    <location>
        <position position="100"/>
    </location>
    <ligand>
        <name>S-adenosyl-L-methionine</name>
        <dbReference type="ChEBI" id="CHEBI:59789"/>
    </ligand>
</feature>
<dbReference type="GO" id="GO:0070475">
    <property type="term" value="P:rRNA base methylation"/>
    <property type="evidence" value="ECO:0007669"/>
    <property type="project" value="UniProtKB-UniRule"/>
</dbReference>
<comment type="catalytic activity">
    <reaction evidence="6">
        <text>cytidine(1402) in 16S rRNA + S-adenosyl-L-methionine = N(4)-methylcytidine(1402) in 16S rRNA + S-adenosyl-L-homocysteine + H(+)</text>
        <dbReference type="Rhea" id="RHEA:42928"/>
        <dbReference type="Rhea" id="RHEA-COMP:10286"/>
        <dbReference type="Rhea" id="RHEA-COMP:10287"/>
        <dbReference type="ChEBI" id="CHEBI:15378"/>
        <dbReference type="ChEBI" id="CHEBI:57856"/>
        <dbReference type="ChEBI" id="CHEBI:59789"/>
        <dbReference type="ChEBI" id="CHEBI:74506"/>
        <dbReference type="ChEBI" id="CHEBI:82748"/>
        <dbReference type="EC" id="2.1.1.199"/>
    </reaction>
</comment>
<reference evidence="7 8" key="1">
    <citation type="journal article" date="2016" name="Nat. Commun.">
        <title>Thousands of microbial genomes shed light on interconnected biogeochemical processes in an aquifer system.</title>
        <authorList>
            <person name="Anantharaman K."/>
            <person name="Brown C.T."/>
            <person name="Hug L.A."/>
            <person name="Sharon I."/>
            <person name="Castelle C.J."/>
            <person name="Probst A.J."/>
            <person name="Thomas B.C."/>
            <person name="Singh A."/>
            <person name="Wilkins M.J."/>
            <person name="Karaoz U."/>
            <person name="Brodie E.L."/>
            <person name="Williams K.H."/>
            <person name="Hubbard S.S."/>
            <person name="Banfield J.F."/>
        </authorList>
    </citation>
    <scope>NUCLEOTIDE SEQUENCE [LARGE SCALE GENOMIC DNA]</scope>
</reference>
<dbReference type="Gene3D" id="1.10.150.170">
    <property type="entry name" value="Putative methyltransferase TM0872, insert domain"/>
    <property type="match status" value="1"/>
</dbReference>
<evidence type="ECO:0000256" key="3">
    <source>
        <dbReference type="ARBA" id="ARBA00022603"/>
    </source>
</evidence>
<keyword evidence="5 6" id="KW-0949">S-adenosyl-L-methionine</keyword>
<evidence type="ECO:0000256" key="1">
    <source>
        <dbReference type="ARBA" id="ARBA00010396"/>
    </source>
</evidence>
<evidence type="ECO:0000256" key="5">
    <source>
        <dbReference type="ARBA" id="ARBA00022691"/>
    </source>
</evidence>
<dbReference type="EMBL" id="MGAV01000014">
    <property type="protein sequence ID" value="OGK54611.1"/>
    <property type="molecule type" value="Genomic_DNA"/>
</dbReference>
<keyword evidence="6" id="KW-0963">Cytoplasm</keyword>
<comment type="caution">
    <text evidence="7">The sequence shown here is derived from an EMBL/GenBank/DDBJ whole genome shotgun (WGS) entry which is preliminary data.</text>
</comment>
<proteinExistence type="inferred from homology"/>
<accession>A0A1F7JG57</accession>
<feature type="binding site" evidence="6">
    <location>
        <position position="72"/>
    </location>
    <ligand>
        <name>S-adenosyl-L-methionine</name>
        <dbReference type="ChEBI" id="CHEBI:59789"/>
    </ligand>
</feature>
<dbReference type="Proteomes" id="UP000177418">
    <property type="component" value="Unassembled WGS sequence"/>
</dbReference>
<protein>
    <recommendedName>
        <fullName evidence="6">Ribosomal RNA small subunit methyltransferase H</fullName>
        <ecNumber evidence="6">2.1.1.199</ecNumber>
    </recommendedName>
    <alternativeName>
        <fullName evidence="6">16S rRNA m(4)C1402 methyltransferase</fullName>
    </alternativeName>
    <alternativeName>
        <fullName evidence="6">rRNA (cytosine-N(4)-)-methyltransferase RsmH</fullName>
    </alternativeName>
</protein>
<dbReference type="PANTHER" id="PTHR11265:SF0">
    <property type="entry name" value="12S RRNA N4-METHYLCYTIDINE METHYLTRANSFERASE"/>
    <property type="match status" value="1"/>
</dbReference>
<organism evidence="7 8">
    <name type="scientific">Candidatus Roizmanbacteria bacterium RIFCSPLOWO2_02_FULL_36_11</name>
    <dbReference type="NCBI Taxonomy" id="1802071"/>
    <lineage>
        <taxon>Bacteria</taxon>
        <taxon>Candidatus Roizmaniibacteriota</taxon>
    </lineage>
</organism>
<keyword evidence="2 6" id="KW-0698">rRNA processing</keyword>
<name>A0A1F7JG57_9BACT</name>
<dbReference type="InterPro" id="IPR002903">
    <property type="entry name" value="RsmH"/>
</dbReference>
<dbReference type="GO" id="GO:0005737">
    <property type="term" value="C:cytoplasm"/>
    <property type="evidence" value="ECO:0007669"/>
    <property type="project" value="UniProtKB-SubCell"/>
</dbReference>